<dbReference type="SMART" id="SM01100">
    <property type="entry name" value="CRAL_TRIO_N"/>
    <property type="match status" value="1"/>
</dbReference>
<dbReference type="AlphaFoldDB" id="A0A9P4QL21"/>
<feature type="compositionally biased region" description="Low complexity" evidence="1">
    <location>
        <begin position="587"/>
        <end position="596"/>
    </location>
</feature>
<dbReference type="CDD" id="cd00170">
    <property type="entry name" value="SEC14"/>
    <property type="match status" value="1"/>
</dbReference>
<feature type="compositionally biased region" description="Basic residues" evidence="1">
    <location>
        <begin position="177"/>
        <end position="193"/>
    </location>
</feature>
<sequence>MSLLRLCPARNIQRLVHTYQQPLRQLTNHSRLAFAPRYSHSSPPSFRVYRRRISSQVAHKKSGNGLFTGLVLLSIAIGGAVVLRSATKEKIDDIEQARFTSGIDLADFTDSFLIMASNTPAGRPGTLTPEQEGKLRELWALTMKVFGAYESTAVEANGAETPADAASEVTESTGGKKDKKEKKSRLHVFKRNKDKGEKDQSSAPASGTATPSDLSSLSLADEDDKHGLNKEFKAALANTSPEDLRKAFWSMVKCDHPDALLLRFLRARKWDVEKALIMMISTMHWRLTEMHVDDDIINGGELKALQDSKSDDPKVKKEGEDFLAQLRMGKSFLHGIDKEGRPMCIVRARLHRQGEQTEQSLERFTVYTIETARMLLRSPVDTATIVFDMTGFSMANMDYAPVKFMIKCFEANYPESLGTVLVYKAPWVFNAIWNIIRGWLDPVVAGKVHFCKTIDDLEAFVPRSQIPSDLGGDEKWEYAYTEPVPEENAAMKEETARDALLAARKSLVDSYESTILEWVLAGPEGEKVKSLEERRKERDTTAEALRVNYWKLDPYVRAKTLYDRTGIINEDGRLEFYPSVKKEKENVPPVAAAPVATKAEQETSPDDLD</sequence>
<dbReference type="InterPro" id="IPR011074">
    <property type="entry name" value="CRAL/TRIO_N_dom"/>
</dbReference>
<dbReference type="EMBL" id="ML996280">
    <property type="protein sequence ID" value="KAF2728439.1"/>
    <property type="molecule type" value="Genomic_DNA"/>
</dbReference>
<dbReference type="OrthoDB" id="43460at2759"/>
<accession>A0A9P4QL21</accession>
<dbReference type="Gene3D" id="3.40.525.10">
    <property type="entry name" value="CRAL-TRIO lipid binding domain"/>
    <property type="match status" value="1"/>
</dbReference>
<proteinExistence type="predicted"/>
<keyword evidence="4" id="KW-1185">Reference proteome</keyword>
<dbReference type="SUPFAM" id="SSF52087">
    <property type="entry name" value="CRAL/TRIO domain"/>
    <property type="match status" value="1"/>
</dbReference>
<dbReference type="PANTHER" id="PTHR46590:SF1">
    <property type="entry name" value="PHOSPHATIDYLINOSITOL TRANSFER PROTEIN CSR1"/>
    <property type="match status" value="1"/>
</dbReference>
<name>A0A9P4QL21_9PLEO</name>
<dbReference type="InterPro" id="IPR052432">
    <property type="entry name" value="PITP/CRAL-TRIO"/>
</dbReference>
<evidence type="ECO:0000259" key="2">
    <source>
        <dbReference type="PROSITE" id="PS50191"/>
    </source>
</evidence>
<dbReference type="SUPFAM" id="SSF46938">
    <property type="entry name" value="CRAL/TRIO N-terminal domain"/>
    <property type="match status" value="1"/>
</dbReference>
<dbReference type="InterPro" id="IPR036865">
    <property type="entry name" value="CRAL-TRIO_dom_sf"/>
</dbReference>
<feature type="domain" description="CRAL-TRIO" evidence="2">
    <location>
        <begin position="319"/>
        <end position="478"/>
    </location>
</feature>
<dbReference type="InterPro" id="IPR036273">
    <property type="entry name" value="CRAL/TRIO_N_dom_sf"/>
</dbReference>
<evidence type="ECO:0000313" key="3">
    <source>
        <dbReference type="EMBL" id="KAF2728439.1"/>
    </source>
</evidence>
<dbReference type="Proteomes" id="UP000799444">
    <property type="component" value="Unassembled WGS sequence"/>
</dbReference>
<evidence type="ECO:0000313" key="4">
    <source>
        <dbReference type="Proteomes" id="UP000799444"/>
    </source>
</evidence>
<dbReference type="Pfam" id="PF03765">
    <property type="entry name" value="CRAL_TRIO_N"/>
    <property type="match status" value="1"/>
</dbReference>
<protein>
    <recommendedName>
        <fullName evidence="2">CRAL-TRIO domain-containing protein</fullName>
    </recommendedName>
</protein>
<dbReference type="Pfam" id="PF00650">
    <property type="entry name" value="CRAL_TRIO"/>
    <property type="match status" value="1"/>
</dbReference>
<feature type="region of interest" description="Disordered" evidence="1">
    <location>
        <begin position="584"/>
        <end position="609"/>
    </location>
</feature>
<comment type="caution">
    <text evidence="3">The sequence shown here is derived from an EMBL/GenBank/DDBJ whole genome shotgun (WGS) entry which is preliminary data.</text>
</comment>
<feature type="region of interest" description="Disordered" evidence="1">
    <location>
        <begin position="157"/>
        <end position="220"/>
    </location>
</feature>
<evidence type="ECO:0000256" key="1">
    <source>
        <dbReference type="SAM" id="MobiDB-lite"/>
    </source>
</evidence>
<dbReference type="SMART" id="SM00516">
    <property type="entry name" value="SEC14"/>
    <property type="match status" value="1"/>
</dbReference>
<dbReference type="PROSITE" id="PS50191">
    <property type="entry name" value="CRAL_TRIO"/>
    <property type="match status" value="1"/>
</dbReference>
<feature type="compositionally biased region" description="Low complexity" evidence="1">
    <location>
        <begin position="201"/>
        <end position="219"/>
    </location>
</feature>
<organism evidence="3 4">
    <name type="scientific">Polyplosphaeria fusca</name>
    <dbReference type="NCBI Taxonomy" id="682080"/>
    <lineage>
        <taxon>Eukaryota</taxon>
        <taxon>Fungi</taxon>
        <taxon>Dikarya</taxon>
        <taxon>Ascomycota</taxon>
        <taxon>Pezizomycotina</taxon>
        <taxon>Dothideomycetes</taxon>
        <taxon>Pleosporomycetidae</taxon>
        <taxon>Pleosporales</taxon>
        <taxon>Tetraplosphaeriaceae</taxon>
        <taxon>Polyplosphaeria</taxon>
    </lineage>
</organism>
<dbReference type="InterPro" id="IPR001251">
    <property type="entry name" value="CRAL-TRIO_dom"/>
</dbReference>
<reference evidence="3" key="1">
    <citation type="journal article" date="2020" name="Stud. Mycol.">
        <title>101 Dothideomycetes genomes: a test case for predicting lifestyles and emergence of pathogens.</title>
        <authorList>
            <person name="Haridas S."/>
            <person name="Albert R."/>
            <person name="Binder M."/>
            <person name="Bloem J."/>
            <person name="Labutti K."/>
            <person name="Salamov A."/>
            <person name="Andreopoulos B."/>
            <person name="Baker S."/>
            <person name="Barry K."/>
            <person name="Bills G."/>
            <person name="Bluhm B."/>
            <person name="Cannon C."/>
            <person name="Castanera R."/>
            <person name="Culley D."/>
            <person name="Daum C."/>
            <person name="Ezra D."/>
            <person name="Gonzalez J."/>
            <person name="Henrissat B."/>
            <person name="Kuo A."/>
            <person name="Liang C."/>
            <person name="Lipzen A."/>
            <person name="Lutzoni F."/>
            <person name="Magnuson J."/>
            <person name="Mondo S."/>
            <person name="Nolan M."/>
            <person name="Ohm R."/>
            <person name="Pangilinan J."/>
            <person name="Park H.-J."/>
            <person name="Ramirez L."/>
            <person name="Alfaro M."/>
            <person name="Sun H."/>
            <person name="Tritt A."/>
            <person name="Yoshinaga Y."/>
            <person name="Zwiers L.-H."/>
            <person name="Turgeon B."/>
            <person name="Goodwin S."/>
            <person name="Spatafora J."/>
            <person name="Crous P."/>
            <person name="Grigoriev I."/>
        </authorList>
    </citation>
    <scope>NUCLEOTIDE SEQUENCE</scope>
    <source>
        <strain evidence="3">CBS 125425</strain>
    </source>
</reference>
<dbReference type="PANTHER" id="PTHR46590">
    <property type="entry name" value="PHOSPHATIDYLINOSITOL TRANSFER PROTEIN CSR1-RELATED"/>
    <property type="match status" value="1"/>
</dbReference>
<gene>
    <name evidence="3" type="ORF">EJ04DRAFT_504064</name>
</gene>